<keyword evidence="3" id="KW-1185">Reference proteome</keyword>
<sequence length="303" mass="32579">MDAIRSDAYTLVNVFTPKPGETDRFLDLQLRETAALREGAAQKGWLGNEVYRARDGKRVIVVTRFADAGAQRGWAANPAFAAHLDRIGPLLETVESIPVDQVARHSGAVAPDRPLSLGVIVGSTRAGRFADRPASWIAAKAEGAGFDVAQVDLRDFAMPFLGDPAATKAQQAAAQAFADKVSTFDAYVFTVAEYNHAPTAVLKNALDHAEWARKPAGLVGYGGVGGARAVEHVRAIAAELEMVAMQTAVHIPFGDYLAISKGEARIDRLDHLERSADKMLAQLAWWARALQAARSREESLVPA</sequence>
<dbReference type="eggNOG" id="COG2329">
    <property type="taxonomic scope" value="Bacteria"/>
</dbReference>
<geneLocation type="plasmid" evidence="3">
    <name>pPD1222</name>
</geneLocation>
<dbReference type="GO" id="GO:0016491">
    <property type="term" value="F:oxidoreductase activity"/>
    <property type="evidence" value="ECO:0007669"/>
    <property type="project" value="InterPro"/>
</dbReference>
<dbReference type="Gene3D" id="3.30.70.100">
    <property type="match status" value="1"/>
</dbReference>
<dbReference type="AlphaFoldDB" id="A1BAU9"/>
<gene>
    <name evidence="2" type="ordered locus">Pden_4580</name>
</gene>
<dbReference type="GeneID" id="93454925"/>
<dbReference type="PANTHER" id="PTHR30543">
    <property type="entry name" value="CHROMATE REDUCTASE"/>
    <property type="match status" value="1"/>
</dbReference>
<dbReference type="KEGG" id="pde:Pden_4580"/>
<evidence type="ECO:0000259" key="1">
    <source>
        <dbReference type="PROSITE" id="PS51725"/>
    </source>
</evidence>
<organism evidence="2 3">
    <name type="scientific">Paracoccus denitrificans (strain Pd 1222)</name>
    <dbReference type="NCBI Taxonomy" id="318586"/>
    <lineage>
        <taxon>Bacteria</taxon>
        <taxon>Pseudomonadati</taxon>
        <taxon>Pseudomonadota</taxon>
        <taxon>Alphaproteobacteria</taxon>
        <taxon>Rhodobacterales</taxon>
        <taxon>Paracoccaceae</taxon>
        <taxon>Paracoccus</taxon>
    </lineage>
</organism>
<dbReference type="SUPFAM" id="SSF54909">
    <property type="entry name" value="Dimeric alpha+beta barrel"/>
    <property type="match status" value="1"/>
</dbReference>
<dbReference type="PROSITE" id="PS51725">
    <property type="entry name" value="ABM"/>
    <property type="match status" value="1"/>
</dbReference>
<dbReference type="PANTHER" id="PTHR30543:SF21">
    <property type="entry name" value="NAD(P)H-DEPENDENT FMN REDUCTASE LOT6"/>
    <property type="match status" value="1"/>
</dbReference>
<protein>
    <submittedName>
        <fullName evidence="2">NADPH-dependent FMN reductase</fullName>
    </submittedName>
</protein>
<feature type="domain" description="ABM" evidence="1">
    <location>
        <begin position="9"/>
        <end position="99"/>
    </location>
</feature>
<proteinExistence type="predicted"/>
<dbReference type="EMBL" id="CP000491">
    <property type="protein sequence ID" value="ABL72643.1"/>
    <property type="molecule type" value="Genomic_DNA"/>
</dbReference>
<dbReference type="InterPro" id="IPR011008">
    <property type="entry name" value="Dimeric_a/b-barrel"/>
</dbReference>
<name>A1BAU9_PARDP</name>
<dbReference type="HOGENOM" id="CLU_917805_0_0_5"/>
<dbReference type="InterPro" id="IPR005025">
    <property type="entry name" value="FMN_Rdtase-like_dom"/>
</dbReference>
<evidence type="ECO:0000313" key="2">
    <source>
        <dbReference type="EMBL" id="ABL72643.1"/>
    </source>
</evidence>
<evidence type="ECO:0000313" key="3">
    <source>
        <dbReference type="Proteomes" id="UP000000361"/>
    </source>
</evidence>
<dbReference type="Proteomes" id="UP000000361">
    <property type="component" value="Chromosome 1"/>
</dbReference>
<dbReference type="eggNOG" id="COG0431">
    <property type="taxonomic scope" value="Bacteria"/>
</dbReference>
<dbReference type="EnsemblBacteria" id="ABL72643">
    <property type="protein sequence ID" value="ABL72643"/>
    <property type="gene ID" value="Pden_4580"/>
</dbReference>
<dbReference type="InterPro" id="IPR007138">
    <property type="entry name" value="ABM_dom"/>
</dbReference>
<dbReference type="Pfam" id="PF03358">
    <property type="entry name" value="FMN_red"/>
    <property type="match status" value="1"/>
</dbReference>
<dbReference type="GO" id="GO:0010181">
    <property type="term" value="F:FMN binding"/>
    <property type="evidence" value="ECO:0007669"/>
    <property type="project" value="TreeGrafter"/>
</dbReference>
<dbReference type="InterPro" id="IPR050712">
    <property type="entry name" value="NAD(P)H-dep_reductase"/>
</dbReference>
<dbReference type="Gene3D" id="3.40.50.360">
    <property type="match status" value="1"/>
</dbReference>
<dbReference type="GO" id="GO:0005829">
    <property type="term" value="C:cytosol"/>
    <property type="evidence" value="ECO:0007669"/>
    <property type="project" value="TreeGrafter"/>
</dbReference>
<dbReference type="RefSeq" id="WP_011750804.1">
    <property type="nucleotide sequence ID" value="NC_008688.1"/>
</dbReference>
<reference evidence="3" key="1">
    <citation type="submission" date="2006-12" db="EMBL/GenBank/DDBJ databases">
        <title>Complete sequence of plasmid 1 of Paracoccus denitrificans PD1222.</title>
        <authorList>
            <person name="Copeland A."/>
            <person name="Lucas S."/>
            <person name="Lapidus A."/>
            <person name="Barry K."/>
            <person name="Detter J.C."/>
            <person name="Glavina del Rio T."/>
            <person name="Hammon N."/>
            <person name="Israni S."/>
            <person name="Dalin E."/>
            <person name="Tice H."/>
            <person name="Pitluck S."/>
            <person name="Munk A.C."/>
            <person name="Brettin T."/>
            <person name="Bruce D."/>
            <person name="Han C."/>
            <person name="Tapia R."/>
            <person name="Gilna P."/>
            <person name="Schmutz J."/>
            <person name="Larimer F."/>
            <person name="Land M."/>
            <person name="Hauser L."/>
            <person name="Kyrpides N."/>
            <person name="Lykidis A."/>
            <person name="Spiro S."/>
            <person name="Richardson D.J."/>
            <person name="Moir J.W.B."/>
            <person name="Ferguson S.J."/>
            <person name="van Spanning R.J.M."/>
            <person name="Richardson P."/>
        </authorList>
    </citation>
    <scope>NUCLEOTIDE SEQUENCE [LARGE SCALE GENOMIC DNA]</scope>
    <source>
        <strain evidence="3">Pd 1222</strain>
        <plasmid evidence="3">pPD1222</plasmid>
    </source>
</reference>
<dbReference type="SUPFAM" id="SSF52218">
    <property type="entry name" value="Flavoproteins"/>
    <property type="match status" value="1"/>
</dbReference>
<accession>A1BAU9</accession>
<dbReference type="Pfam" id="PF03992">
    <property type="entry name" value="ABM"/>
    <property type="match status" value="1"/>
</dbReference>
<keyword evidence="2" id="KW-0614">Plasmid</keyword>
<dbReference type="InterPro" id="IPR029039">
    <property type="entry name" value="Flavoprotein-like_sf"/>
</dbReference>